<dbReference type="EMBL" id="VFML01000001">
    <property type="protein sequence ID" value="TQJ00867.1"/>
    <property type="molecule type" value="Genomic_DNA"/>
</dbReference>
<evidence type="ECO:0000313" key="2">
    <source>
        <dbReference type="EMBL" id="TQJ00867.1"/>
    </source>
</evidence>
<keyword evidence="3" id="KW-1185">Reference proteome</keyword>
<name>A0A542DCS5_AMYCI</name>
<accession>A0A542DCS5</accession>
<protein>
    <submittedName>
        <fullName evidence="2">Uncharacterized protein</fullName>
    </submittedName>
</protein>
<evidence type="ECO:0000256" key="1">
    <source>
        <dbReference type="SAM" id="MobiDB-lite"/>
    </source>
</evidence>
<dbReference type="AlphaFoldDB" id="A0A542DCS5"/>
<reference evidence="2 3" key="1">
    <citation type="submission" date="2019-06" db="EMBL/GenBank/DDBJ databases">
        <title>Sequencing the genomes of 1000 actinobacteria strains.</title>
        <authorList>
            <person name="Klenk H.-P."/>
        </authorList>
    </citation>
    <scope>NUCLEOTIDE SEQUENCE [LARGE SCALE GENOMIC DNA]</scope>
    <source>
        <strain evidence="2 3">DSM 45679</strain>
    </source>
</reference>
<dbReference type="Proteomes" id="UP000320876">
    <property type="component" value="Unassembled WGS sequence"/>
</dbReference>
<proteinExistence type="predicted"/>
<organism evidence="2 3">
    <name type="scientific">Amycolatopsis cihanbeyliensis</name>
    <dbReference type="NCBI Taxonomy" id="1128664"/>
    <lineage>
        <taxon>Bacteria</taxon>
        <taxon>Bacillati</taxon>
        <taxon>Actinomycetota</taxon>
        <taxon>Actinomycetes</taxon>
        <taxon>Pseudonocardiales</taxon>
        <taxon>Pseudonocardiaceae</taxon>
        <taxon>Amycolatopsis</taxon>
    </lineage>
</organism>
<gene>
    <name evidence="2" type="ORF">FB471_0518</name>
</gene>
<evidence type="ECO:0000313" key="3">
    <source>
        <dbReference type="Proteomes" id="UP000320876"/>
    </source>
</evidence>
<sequence>MSRMTIPAGESPAGARSDRHPPDVEILLRTGPFHRALRAAIERSGLTLEGLRQRLAQRGIRVSMASLSYWQQGRSRPERADSLRAVRAIESILGLHTHALAGLLGPPRPRGRWTNRQSTERRYDGILEPAWALAQAIDPVLGPSDHKLRVFCQEDIVSVGADRAIHSVRTRVVLRAMEDDPDRHLAVYCAEPGSAAADITPSARDNCRLGKVRRHHEAAVIAAELLFDRRLRVGETHLLEYEFTVDSPATSLDYRRGFRYPADTYVVSVRFAAGAAPVRCFGFSRHGPHGSSHTDEELTVTSGRWVHRIAREVPPGVLGVGWEWE</sequence>
<comment type="caution">
    <text evidence="2">The sequence shown here is derived from an EMBL/GenBank/DDBJ whole genome shotgun (WGS) entry which is preliminary data.</text>
</comment>
<feature type="region of interest" description="Disordered" evidence="1">
    <location>
        <begin position="1"/>
        <end position="21"/>
    </location>
</feature>